<dbReference type="Pfam" id="PF08447">
    <property type="entry name" value="PAS_3"/>
    <property type="match status" value="1"/>
</dbReference>
<keyword evidence="11" id="KW-0902">Two-component regulatory system</keyword>
<dbReference type="STRING" id="83449.BON30_19205"/>
<dbReference type="PROSITE" id="PS50110">
    <property type="entry name" value="RESPONSE_REGULATORY"/>
    <property type="match status" value="1"/>
</dbReference>
<dbReference type="PROSITE" id="PS50113">
    <property type="entry name" value="PAC"/>
    <property type="match status" value="1"/>
</dbReference>
<evidence type="ECO:0000259" key="18">
    <source>
        <dbReference type="PROSITE" id="PS50113"/>
    </source>
</evidence>
<dbReference type="OrthoDB" id="9802500at2"/>
<dbReference type="SUPFAM" id="SSF55785">
    <property type="entry name" value="PYP-like sensor domain (PAS domain)"/>
    <property type="match status" value="1"/>
</dbReference>
<dbReference type="InterPro" id="IPR036890">
    <property type="entry name" value="HATPase_C_sf"/>
</dbReference>
<proteinExistence type="predicted"/>
<dbReference type="InterPro" id="IPR035965">
    <property type="entry name" value="PAS-like_dom_sf"/>
</dbReference>
<evidence type="ECO:0000256" key="5">
    <source>
        <dbReference type="ARBA" id="ARBA00022679"/>
    </source>
</evidence>
<dbReference type="SMART" id="SM00448">
    <property type="entry name" value="REC"/>
    <property type="match status" value="1"/>
</dbReference>
<evidence type="ECO:0000259" key="15">
    <source>
        <dbReference type="PROSITE" id="PS50109"/>
    </source>
</evidence>
<comment type="catalytic activity">
    <reaction evidence="1">
        <text>ATP + protein L-histidine = ADP + protein N-phospho-L-histidine.</text>
        <dbReference type="EC" id="2.7.13.3"/>
    </reaction>
</comment>
<dbReference type="InterPro" id="IPR011006">
    <property type="entry name" value="CheY-like_superfamily"/>
</dbReference>
<feature type="coiled-coil region" evidence="14">
    <location>
        <begin position="136"/>
        <end position="163"/>
    </location>
</feature>
<dbReference type="AlphaFoldDB" id="A0A1L9BBH0"/>
<gene>
    <name evidence="19" type="ORF">BON30_19205</name>
</gene>
<comment type="caution">
    <text evidence="19">The sequence shown here is derived from an EMBL/GenBank/DDBJ whole genome shotgun (WGS) entry which is preliminary data.</text>
</comment>
<dbReference type="SMART" id="SM00388">
    <property type="entry name" value="HisKA"/>
    <property type="match status" value="1"/>
</dbReference>
<evidence type="ECO:0000256" key="1">
    <source>
        <dbReference type="ARBA" id="ARBA00000085"/>
    </source>
</evidence>
<feature type="domain" description="PAS" evidence="17">
    <location>
        <begin position="153"/>
        <end position="225"/>
    </location>
</feature>
<dbReference type="Gene3D" id="1.10.287.130">
    <property type="match status" value="1"/>
</dbReference>
<dbReference type="InterPro" id="IPR004358">
    <property type="entry name" value="Sig_transdc_His_kin-like_C"/>
</dbReference>
<dbReference type="InterPro" id="IPR003594">
    <property type="entry name" value="HATPase_dom"/>
</dbReference>
<dbReference type="InterPro" id="IPR003661">
    <property type="entry name" value="HisK_dim/P_dom"/>
</dbReference>
<dbReference type="Gene3D" id="3.30.450.20">
    <property type="entry name" value="PAS domain"/>
    <property type="match status" value="1"/>
</dbReference>
<evidence type="ECO:0000256" key="4">
    <source>
        <dbReference type="ARBA" id="ARBA00022553"/>
    </source>
</evidence>
<dbReference type="SMART" id="SM00086">
    <property type="entry name" value="PAC"/>
    <property type="match status" value="1"/>
</dbReference>
<dbReference type="CDD" id="cd00130">
    <property type="entry name" value="PAS"/>
    <property type="match status" value="1"/>
</dbReference>
<dbReference type="CDD" id="cd00082">
    <property type="entry name" value="HisKA"/>
    <property type="match status" value="1"/>
</dbReference>
<evidence type="ECO:0000256" key="7">
    <source>
        <dbReference type="ARBA" id="ARBA00022741"/>
    </source>
</evidence>
<dbReference type="SMART" id="SM00091">
    <property type="entry name" value="PAS"/>
    <property type="match status" value="1"/>
</dbReference>
<comment type="subcellular location">
    <subcellularLocation>
        <location evidence="2">Membrane</location>
        <topology evidence="2">Multi-pass membrane protein</topology>
    </subcellularLocation>
</comment>
<reference evidence="19 20" key="2">
    <citation type="submission" date="2016-12" db="EMBL/GenBank/DDBJ databases">
        <title>Draft Genome Sequence of Cystobacter ferrugineus Strain Cbfe23.</title>
        <authorList>
            <person name="Akbar S."/>
            <person name="Dowd S.E."/>
            <person name="Stevens D.C."/>
        </authorList>
    </citation>
    <scope>NUCLEOTIDE SEQUENCE [LARGE SCALE GENOMIC DNA]</scope>
    <source>
        <strain evidence="19 20">Cbfe23</strain>
    </source>
</reference>
<evidence type="ECO:0000256" key="13">
    <source>
        <dbReference type="PROSITE-ProRule" id="PRU00169"/>
    </source>
</evidence>
<dbReference type="PROSITE" id="PS50109">
    <property type="entry name" value="HIS_KIN"/>
    <property type="match status" value="1"/>
</dbReference>
<dbReference type="InterPro" id="IPR001789">
    <property type="entry name" value="Sig_transdc_resp-reg_receiver"/>
</dbReference>
<dbReference type="Pfam" id="PF00512">
    <property type="entry name" value="HisKA"/>
    <property type="match status" value="1"/>
</dbReference>
<evidence type="ECO:0000313" key="20">
    <source>
        <dbReference type="Proteomes" id="UP000182229"/>
    </source>
</evidence>
<keyword evidence="14" id="KW-0175">Coiled coil</keyword>
<dbReference type="GO" id="GO:0000155">
    <property type="term" value="F:phosphorelay sensor kinase activity"/>
    <property type="evidence" value="ECO:0007669"/>
    <property type="project" value="InterPro"/>
</dbReference>
<keyword evidence="5" id="KW-0808">Transferase</keyword>
<dbReference type="InterPro" id="IPR036097">
    <property type="entry name" value="HisK_dim/P_sf"/>
</dbReference>
<dbReference type="NCBIfam" id="TIGR00229">
    <property type="entry name" value="sensory_box"/>
    <property type="match status" value="1"/>
</dbReference>
<dbReference type="CDD" id="cd00156">
    <property type="entry name" value="REC"/>
    <property type="match status" value="1"/>
</dbReference>
<dbReference type="RefSeq" id="WP_071899782.1">
    <property type="nucleotide sequence ID" value="NZ_MPIN01000004.1"/>
</dbReference>
<protein>
    <recommendedName>
        <fullName evidence="3">histidine kinase</fullName>
        <ecNumber evidence="3">2.7.13.3</ecNumber>
    </recommendedName>
</protein>
<keyword evidence="7" id="KW-0547">Nucleotide-binding</keyword>
<dbReference type="CDD" id="cd00075">
    <property type="entry name" value="HATPase"/>
    <property type="match status" value="1"/>
</dbReference>
<dbReference type="EC" id="2.7.13.3" evidence="3"/>
<dbReference type="GO" id="GO:0005524">
    <property type="term" value="F:ATP binding"/>
    <property type="evidence" value="ECO:0007669"/>
    <property type="project" value="UniProtKB-KW"/>
</dbReference>
<dbReference type="Proteomes" id="UP000182229">
    <property type="component" value="Unassembled WGS sequence"/>
</dbReference>
<dbReference type="Pfam" id="PF00072">
    <property type="entry name" value="Response_reg"/>
    <property type="match status" value="1"/>
</dbReference>
<evidence type="ECO:0000256" key="10">
    <source>
        <dbReference type="ARBA" id="ARBA00022989"/>
    </source>
</evidence>
<keyword evidence="12" id="KW-0472">Membrane</keyword>
<dbReference type="Gene3D" id="3.40.50.2300">
    <property type="match status" value="1"/>
</dbReference>
<dbReference type="GO" id="GO:0000156">
    <property type="term" value="F:phosphorelay response regulator activity"/>
    <property type="evidence" value="ECO:0007669"/>
    <property type="project" value="TreeGrafter"/>
</dbReference>
<feature type="domain" description="PAC" evidence="18">
    <location>
        <begin position="229"/>
        <end position="281"/>
    </location>
</feature>
<evidence type="ECO:0000256" key="8">
    <source>
        <dbReference type="ARBA" id="ARBA00022777"/>
    </source>
</evidence>
<keyword evidence="8 19" id="KW-0418">Kinase</keyword>
<keyword evidence="20" id="KW-1185">Reference proteome</keyword>
<dbReference type="PRINTS" id="PR00344">
    <property type="entry name" value="BCTRLSENSOR"/>
</dbReference>
<evidence type="ECO:0000256" key="12">
    <source>
        <dbReference type="ARBA" id="ARBA00023136"/>
    </source>
</evidence>
<evidence type="ECO:0000256" key="11">
    <source>
        <dbReference type="ARBA" id="ARBA00023012"/>
    </source>
</evidence>
<keyword evidence="4 13" id="KW-0597">Phosphoprotein</keyword>
<dbReference type="InterPro" id="IPR000700">
    <property type="entry name" value="PAS-assoc_C"/>
</dbReference>
<evidence type="ECO:0000256" key="6">
    <source>
        <dbReference type="ARBA" id="ARBA00022692"/>
    </source>
</evidence>
<dbReference type="PROSITE" id="PS50112">
    <property type="entry name" value="PAS"/>
    <property type="match status" value="1"/>
</dbReference>
<dbReference type="PANTHER" id="PTHR42878:SF7">
    <property type="entry name" value="SENSOR HISTIDINE KINASE GLRK"/>
    <property type="match status" value="1"/>
</dbReference>
<reference evidence="20" key="1">
    <citation type="submission" date="2016-11" db="EMBL/GenBank/DDBJ databases">
        <authorList>
            <person name="Shukria A."/>
            <person name="Stevens D.C."/>
        </authorList>
    </citation>
    <scope>NUCLEOTIDE SEQUENCE [LARGE SCALE GENOMIC DNA]</scope>
    <source>
        <strain evidence="20">Cbfe23</strain>
    </source>
</reference>
<dbReference type="Pfam" id="PF02518">
    <property type="entry name" value="HATPase_c"/>
    <property type="match status" value="1"/>
</dbReference>
<evidence type="ECO:0000259" key="16">
    <source>
        <dbReference type="PROSITE" id="PS50110"/>
    </source>
</evidence>
<dbReference type="GO" id="GO:0007234">
    <property type="term" value="P:osmosensory signaling via phosphorelay pathway"/>
    <property type="evidence" value="ECO:0007669"/>
    <property type="project" value="TreeGrafter"/>
</dbReference>
<dbReference type="Gene3D" id="3.30.565.10">
    <property type="entry name" value="Histidine kinase-like ATPase, C-terminal domain"/>
    <property type="match status" value="1"/>
</dbReference>
<evidence type="ECO:0000256" key="9">
    <source>
        <dbReference type="ARBA" id="ARBA00022840"/>
    </source>
</evidence>
<dbReference type="PANTHER" id="PTHR42878">
    <property type="entry name" value="TWO-COMPONENT HISTIDINE KINASE"/>
    <property type="match status" value="1"/>
</dbReference>
<evidence type="ECO:0000256" key="14">
    <source>
        <dbReference type="SAM" id="Coils"/>
    </source>
</evidence>
<dbReference type="GO" id="GO:0016020">
    <property type="term" value="C:membrane"/>
    <property type="evidence" value="ECO:0007669"/>
    <property type="project" value="UniProtKB-SubCell"/>
</dbReference>
<dbReference type="InterPro" id="IPR013655">
    <property type="entry name" value="PAS_fold_3"/>
</dbReference>
<evidence type="ECO:0000256" key="3">
    <source>
        <dbReference type="ARBA" id="ARBA00012438"/>
    </source>
</evidence>
<dbReference type="SMART" id="SM00387">
    <property type="entry name" value="HATPase_c"/>
    <property type="match status" value="1"/>
</dbReference>
<sequence length="527" mass="58761">MSELERTFLVDAPPSRPLSILLLEDSALDAQLISSRFEEAGIDVRLERVDNKAGFTRALEGCPFDLILSDYNVPGFDGLAALSAARSACPDTPFVFVSGALGEERAIELLKRGATDYVLKDRLERLVPCVTRALREAEGELRRKRAEEALRKSEERYALAIRATSDAIWDWDLEADFVQWNDTLPQVFGYALEHFGTHPDQWAERIHPEEREQVLQGIRGAIASSAEHWTAEYRFLRADGSWRHVLDRGYIVREPGGRPVRMVGAMQDISERKRTEEERQRLLQEAHRRAEFEQQLMGIVSHDLRNPLSAILMAGTLLLRHQDTQPWQARTAARIVSSAERAHRMIRDLLDFTQARLGGGIPVSPAPLDLHELAAQVVEEARTAHPGRELLLLRTGDGQGRWDADRIAQVLSNILGNALRHGLDGTPVRIETEGLEAQVLMRVHNQGAPIPSELLPHLFEPLTRGGTRPGHSDRSIGLGLYIVRQIVLAHGGSVEVHSTADEGTTFTVRLPRLVSARPASTHEAPST</sequence>
<organism evidence="19 20">
    <name type="scientific">Cystobacter ferrugineus</name>
    <dbReference type="NCBI Taxonomy" id="83449"/>
    <lineage>
        <taxon>Bacteria</taxon>
        <taxon>Pseudomonadati</taxon>
        <taxon>Myxococcota</taxon>
        <taxon>Myxococcia</taxon>
        <taxon>Myxococcales</taxon>
        <taxon>Cystobacterineae</taxon>
        <taxon>Archangiaceae</taxon>
        <taxon>Cystobacter</taxon>
    </lineage>
</organism>
<dbReference type="SUPFAM" id="SSF55874">
    <property type="entry name" value="ATPase domain of HSP90 chaperone/DNA topoisomerase II/histidine kinase"/>
    <property type="match status" value="1"/>
</dbReference>
<feature type="domain" description="Histidine kinase" evidence="15">
    <location>
        <begin position="299"/>
        <end position="514"/>
    </location>
</feature>
<name>A0A1L9BBH0_9BACT</name>
<dbReference type="SUPFAM" id="SSF52172">
    <property type="entry name" value="CheY-like"/>
    <property type="match status" value="1"/>
</dbReference>
<keyword evidence="6" id="KW-0812">Transmembrane</keyword>
<dbReference type="InterPro" id="IPR005467">
    <property type="entry name" value="His_kinase_dom"/>
</dbReference>
<dbReference type="InterPro" id="IPR050351">
    <property type="entry name" value="BphY/WalK/GraS-like"/>
</dbReference>
<keyword evidence="9" id="KW-0067">ATP-binding</keyword>
<accession>A0A1L9BBH0</accession>
<feature type="domain" description="Response regulatory" evidence="16">
    <location>
        <begin position="19"/>
        <end position="135"/>
    </location>
</feature>
<keyword evidence="10" id="KW-1133">Transmembrane helix</keyword>
<evidence type="ECO:0000259" key="17">
    <source>
        <dbReference type="PROSITE" id="PS50112"/>
    </source>
</evidence>
<evidence type="ECO:0000256" key="2">
    <source>
        <dbReference type="ARBA" id="ARBA00004141"/>
    </source>
</evidence>
<dbReference type="GO" id="GO:0030295">
    <property type="term" value="F:protein kinase activator activity"/>
    <property type="evidence" value="ECO:0007669"/>
    <property type="project" value="TreeGrafter"/>
</dbReference>
<dbReference type="SUPFAM" id="SSF47384">
    <property type="entry name" value="Homodimeric domain of signal transducing histidine kinase"/>
    <property type="match status" value="1"/>
</dbReference>
<dbReference type="InterPro" id="IPR000014">
    <property type="entry name" value="PAS"/>
</dbReference>
<feature type="modified residue" description="4-aspartylphosphate" evidence="13">
    <location>
        <position position="70"/>
    </location>
</feature>
<evidence type="ECO:0000313" key="19">
    <source>
        <dbReference type="EMBL" id="OJH39616.1"/>
    </source>
</evidence>
<dbReference type="EMBL" id="MPIN01000004">
    <property type="protein sequence ID" value="OJH39616.1"/>
    <property type="molecule type" value="Genomic_DNA"/>
</dbReference>
<dbReference type="InterPro" id="IPR001610">
    <property type="entry name" value="PAC"/>
</dbReference>